<dbReference type="SUPFAM" id="SSF161098">
    <property type="entry name" value="MetI-like"/>
    <property type="match status" value="1"/>
</dbReference>
<dbReference type="PROSITE" id="PS50928">
    <property type="entry name" value="ABC_TM1"/>
    <property type="match status" value="1"/>
</dbReference>
<evidence type="ECO:0000256" key="3">
    <source>
        <dbReference type="ARBA" id="ARBA00022475"/>
    </source>
</evidence>
<keyword evidence="3" id="KW-1003">Cell membrane</keyword>
<dbReference type="GO" id="GO:0055085">
    <property type="term" value="P:transmembrane transport"/>
    <property type="evidence" value="ECO:0007669"/>
    <property type="project" value="InterPro"/>
</dbReference>
<evidence type="ECO:0000256" key="2">
    <source>
        <dbReference type="ARBA" id="ARBA00022448"/>
    </source>
</evidence>
<organism evidence="9 10">
    <name type="scientific">Saccharopolyspora shandongensis</name>
    <dbReference type="NCBI Taxonomy" id="418495"/>
    <lineage>
        <taxon>Bacteria</taxon>
        <taxon>Bacillati</taxon>
        <taxon>Actinomycetota</taxon>
        <taxon>Actinomycetes</taxon>
        <taxon>Pseudonocardiales</taxon>
        <taxon>Pseudonocardiaceae</taxon>
        <taxon>Saccharopolyspora</taxon>
    </lineage>
</organism>
<feature type="transmembrane region" description="Helical" evidence="7">
    <location>
        <begin position="175"/>
        <end position="194"/>
    </location>
</feature>
<evidence type="ECO:0000256" key="7">
    <source>
        <dbReference type="RuleBase" id="RU363032"/>
    </source>
</evidence>
<keyword evidence="10" id="KW-1185">Reference proteome</keyword>
<feature type="domain" description="ABC transmembrane type-1" evidence="8">
    <location>
        <begin position="95"/>
        <end position="304"/>
    </location>
</feature>
<evidence type="ECO:0000259" key="8">
    <source>
        <dbReference type="PROSITE" id="PS50928"/>
    </source>
</evidence>
<comment type="similarity">
    <text evidence="7">Belongs to the binding-protein-dependent transport system permease family.</text>
</comment>
<dbReference type="Gene3D" id="1.10.3720.10">
    <property type="entry name" value="MetI-like"/>
    <property type="match status" value="1"/>
</dbReference>
<evidence type="ECO:0000256" key="1">
    <source>
        <dbReference type="ARBA" id="ARBA00004651"/>
    </source>
</evidence>
<name>A0A1H2XZZ7_9PSEU</name>
<dbReference type="OrthoDB" id="9778910at2"/>
<protein>
    <submittedName>
        <fullName evidence="9">Peptide/nickel transport system permease protein</fullName>
    </submittedName>
</protein>
<dbReference type="CDD" id="cd06261">
    <property type="entry name" value="TM_PBP2"/>
    <property type="match status" value="1"/>
</dbReference>
<proteinExistence type="inferred from homology"/>
<feature type="transmembrane region" description="Helical" evidence="7">
    <location>
        <begin position="281"/>
        <end position="307"/>
    </location>
</feature>
<keyword evidence="2 7" id="KW-0813">Transport</keyword>
<keyword evidence="6 7" id="KW-0472">Membrane</keyword>
<evidence type="ECO:0000256" key="5">
    <source>
        <dbReference type="ARBA" id="ARBA00022989"/>
    </source>
</evidence>
<feature type="transmembrane region" description="Helical" evidence="7">
    <location>
        <begin position="131"/>
        <end position="155"/>
    </location>
</feature>
<dbReference type="EMBL" id="FNOK01000006">
    <property type="protein sequence ID" value="SDW98381.1"/>
    <property type="molecule type" value="Genomic_DNA"/>
</dbReference>
<keyword evidence="4 7" id="KW-0812">Transmembrane</keyword>
<keyword evidence="5 7" id="KW-1133">Transmembrane helix</keyword>
<dbReference type="Pfam" id="PF19300">
    <property type="entry name" value="BPD_transp_1_N"/>
    <property type="match status" value="1"/>
</dbReference>
<dbReference type="AlphaFoldDB" id="A0A1H2XZZ7"/>
<sequence length="314" mass="33335">MLQLVVRRLAAMVPLLFLVSLIVFGLVLLVPGDPAITIAGENATQAQIEATRERLGLNDSLLEQYWRWASHAVQGDLGTSMFSNRSVSGAIAERFPATVSLTAVAIVMALLISVPAAVAAATSRGRWLDRFATVGTSVGVAMPNFWLGLLLATALALNLRLLPATGYVPLDDDPVAWLAHLLLPGFTLGLAAAAELTRQLRSSLIDVFDQDYLRTARAKGLRTTSVIAKHALKNAATPVVTVLGMRISVLLGGTVVVEQIFGIPGLGQLAITAVLQRDLPMVQGVVVVTAVMVMLANLAVDLSYGYLNPKVRAQ</sequence>
<evidence type="ECO:0000313" key="10">
    <source>
        <dbReference type="Proteomes" id="UP000199529"/>
    </source>
</evidence>
<dbReference type="InterPro" id="IPR000515">
    <property type="entry name" value="MetI-like"/>
</dbReference>
<feature type="transmembrane region" description="Helical" evidence="7">
    <location>
        <begin position="9"/>
        <end position="30"/>
    </location>
</feature>
<feature type="transmembrane region" description="Helical" evidence="7">
    <location>
        <begin position="239"/>
        <end position="261"/>
    </location>
</feature>
<dbReference type="PANTHER" id="PTHR43163:SF6">
    <property type="entry name" value="DIPEPTIDE TRANSPORT SYSTEM PERMEASE PROTEIN DPPB-RELATED"/>
    <property type="match status" value="1"/>
</dbReference>
<dbReference type="RefSeq" id="WP_093263634.1">
    <property type="nucleotide sequence ID" value="NZ_FNOK01000006.1"/>
</dbReference>
<comment type="subcellular location">
    <subcellularLocation>
        <location evidence="1 7">Cell membrane</location>
        <topology evidence="1 7">Multi-pass membrane protein</topology>
    </subcellularLocation>
</comment>
<evidence type="ECO:0000256" key="4">
    <source>
        <dbReference type="ARBA" id="ARBA00022692"/>
    </source>
</evidence>
<evidence type="ECO:0000313" key="9">
    <source>
        <dbReference type="EMBL" id="SDW98381.1"/>
    </source>
</evidence>
<dbReference type="PANTHER" id="PTHR43163">
    <property type="entry name" value="DIPEPTIDE TRANSPORT SYSTEM PERMEASE PROTEIN DPPB-RELATED"/>
    <property type="match status" value="1"/>
</dbReference>
<dbReference type="GO" id="GO:0005886">
    <property type="term" value="C:plasma membrane"/>
    <property type="evidence" value="ECO:0007669"/>
    <property type="project" value="UniProtKB-SubCell"/>
</dbReference>
<evidence type="ECO:0000256" key="6">
    <source>
        <dbReference type="ARBA" id="ARBA00023136"/>
    </source>
</evidence>
<dbReference type="Proteomes" id="UP000199529">
    <property type="component" value="Unassembled WGS sequence"/>
</dbReference>
<dbReference type="STRING" id="418495.SAMN05216215_1006256"/>
<dbReference type="InterPro" id="IPR035906">
    <property type="entry name" value="MetI-like_sf"/>
</dbReference>
<feature type="transmembrane region" description="Helical" evidence="7">
    <location>
        <begin position="95"/>
        <end position="119"/>
    </location>
</feature>
<dbReference type="InterPro" id="IPR045621">
    <property type="entry name" value="BPD_transp_1_N"/>
</dbReference>
<gene>
    <name evidence="9" type="ORF">SAMN05216215_1006256</name>
</gene>
<dbReference type="Pfam" id="PF00528">
    <property type="entry name" value="BPD_transp_1"/>
    <property type="match status" value="1"/>
</dbReference>
<accession>A0A1H2XZZ7</accession>
<reference evidence="10" key="1">
    <citation type="submission" date="2016-10" db="EMBL/GenBank/DDBJ databases">
        <authorList>
            <person name="Varghese N."/>
            <person name="Submissions S."/>
        </authorList>
    </citation>
    <scope>NUCLEOTIDE SEQUENCE [LARGE SCALE GENOMIC DNA]</scope>
    <source>
        <strain evidence="10">CGMCC 4.3530</strain>
    </source>
</reference>